<feature type="binding site" evidence="6">
    <location>
        <position position="310"/>
    </location>
    <ligand>
        <name>[4Fe-4S] cluster</name>
        <dbReference type="ChEBI" id="CHEBI:49883"/>
        <note>4Fe-4S-S-AdoMet</note>
    </ligand>
</feature>
<dbReference type="SMART" id="SM00729">
    <property type="entry name" value="Elp3"/>
    <property type="match status" value="1"/>
</dbReference>
<dbReference type="PANTHER" id="PTHR32331">
    <property type="entry name" value="UPF0313 PROTEIN YGIQ"/>
    <property type="match status" value="1"/>
</dbReference>
<gene>
    <name evidence="9" type="ORF">MR241_06725</name>
</gene>
<evidence type="ECO:0000256" key="5">
    <source>
        <dbReference type="ARBA" id="ARBA00023014"/>
    </source>
</evidence>
<evidence type="ECO:0000259" key="8">
    <source>
        <dbReference type="PROSITE" id="PS51918"/>
    </source>
</evidence>
<evidence type="ECO:0000313" key="10">
    <source>
        <dbReference type="Proteomes" id="UP001139365"/>
    </source>
</evidence>
<dbReference type="InterPro" id="IPR007197">
    <property type="entry name" value="rSAM"/>
</dbReference>
<dbReference type="EMBL" id="JALEMU010000104">
    <property type="protein sequence ID" value="MCI5755971.1"/>
    <property type="molecule type" value="Genomic_DNA"/>
</dbReference>
<evidence type="ECO:0000256" key="2">
    <source>
        <dbReference type="ARBA" id="ARBA00022691"/>
    </source>
</evidence>
<dbReference type="InterPro" id="IPR006638">
    <property type="entry name" value="Elp3/MiaA/NifB-like_rSAM"/>
</dbReference>
<dbReference type="HAMAP" id="MF_01251">
    <property type="entry name" value="UPF0313"/>
    <property type="match status" value="1"/>
</dbReference>
<dbReference type="Proteomes" id="UP001139365">
    <property type="component" value="Unassembled WGS sequence"/>
</dbReference>
<comment type="caution">
    <text evidence="9">The sequence shown here is derived from an EMBL/GenBank/DDBJ whole genome shotgun (WGS) entry which is preliminary data.</text>
</comment>
<evidence type="ECO:0000256" key="3">
    <source>
        <dbReference type="ARBA" id="ARBA00022723"/>
    </source>
</evidence>
<keyword evidence="2 6" id="KW-0949">S-adenosyl-L-methionine</keyword>
<dbReference type="SFLD" id="SFLDG01082">
    <property type="entry name" value="B12-binding_domain_containing"/>
    <property type="match status" value="1"/>
</dbReference>
<dbReference type="InterPro" id="IPR023404">
    <property type="entry name" value="rSAM_horseshoe"/>
</dbReference>
<dbReference type="NCBIfam" id="TIGR03904">
    <property type="entry name" value="SAM_YgiQ"/>
    <property type="match status" value="1"/>
</dbReference>
<dbReference type="InterPro" id="IPR013704">
    <property type="entry name" value="UPF0313_N"/>
</dbReference>
<dbReference type="Gene3D" id="3.80.30.20">
    <property type="entry name" value="tm_1862 like domain"/>
    <property type="match status" value="1"/>
</dbReference>
<dbReference type="PROSITE" id="PS51918">
    <property type="entry name" value="RADICAL_SAM"/>
    <property type="match status" value="1"/>
</dbReference>
<dbReference type="GO" id="GO:0005506">
    <property type="term" value="F:iron ion binding"/>
    <property type="evidence" value="ECO:0007669"/>
    <property type="project" value="UniProtKB-UniRule"/>
</dbReference>
<keyword evidence="3 6" id="KW-0479">Metal-binding</keyword>
<keyword evidence="5 6" id="KW-0411">Iron-sulfur</keyword>
<feature type="binding site" evidence="6">
    <location>
        <position position="314"/>
    </location>
    <ligand>
        <name>[4Fe-4S] cluster</name>
        <dbReference type="ChEBI" id="CHEBI:49883"/>
        <note>4Fe-4S-S-AdoMet</note>
    </ligand>
</feature>
<dbReference type="GO" id="GO:0051539">
    <property type="term" value="F:4 iron, 4 sulfur cluster binding"/>
    <property type="evidence" value="ECO:0007669"/>
    <property type="project" value="UniProtKB-KW"/>
</dbReference>
<feature type="domain" description="Radical SAM core" evidence="8">
    <location>
        <begin position="295"/>
        <end position="567"/>
    </location>
</feature>
<name>A0AAE3K047_9BACT</name>
<dbReference type="SFLD" id="SFLDG01069">
    <property type="entry name" value="UPF0313"/>
    <property type="match status" value="1"/>
</dbReference>
<dbReference type="Pfam" id="PF11842">
    <property type="entry name" value="DUF3362"/>
    <property type="match status" value="1"/>
</dbReference>
<feature type="compositionally biased region" description="Basic and acidic residues" evidence="7">
    <location>
        <begin position="631"/>
        <end position="647"/>
    </location>
</feature>
<dbReference type="SFLD" id="SFLDS00029">
    <property type="entry name" value="Radical_SAM"/>
    <property type="match status" value="1"/>
</dbReference>
<evidence type="ECO:0000256" key="6">
    <source>
        <dbReference type="HAMAP-Rule" id="MF_01251"/>
    </source>
</evidence>
<dbReference type="GO" id="GO:0003824">
    <property type="term" value="F:catalytic activity"/>
    <property type="evidence" value="ECO:0007669"/>
    <property type="project" value="InterPro"/>
</dbReference>
<dbReference type="AlphaFoldDB" id="A0AAE3K047"/>
<protein>
    <submittedName>
        <fullName evidence="9">YgiQ family radical SAM protein</fullName>
    </submittedName>
</protein>
<keyword evidence="4 6" id="KW-0408">Iron</keyword>
<dbReference type="PANTHER" id="PTHR32331:SF0">
    <property type="entry name" value="UPF0313 PROTEIN YGIQ"/>
    <property type="match status" value="1"/>
</dbReference>
<evidence type="ECO:0000256" key="4">
    <source>
        <dbReference type="ARBA" id="ARBA00023004"/>
    </source>
</evidence>
<evidence type="ECO:0000256" key="1">
    <source>
        <dbReference type="ARBA" id="ARBA00022485"/>
    </source>
</evidence>
<feature type="binding site" evidence="6">
    <location>
        <position position="317"/>
    </location>
    <ligand>
        <name>[4Fe-4S] cluster</name>
        <dbReference type="ChEBI" id="CHEBI:49883"/>
        <note>4Fe-4S-S-AdoMet</note>
    </ligand>
</feature>
<dbReference type="Pfam" id="PF08497">
    <property type="entry name" value="Radical_SAM_N"/>
    <property type="match status" value="1"/>
</dbReference>
<dbReference type="SUPFAM" id="SSF102114">
    <property type="entry name" value="Radical SAM enzymes"/>
    <property type="match status" value="1"/>
</dbReference>
<dbReference type="InterPro" id="IPR058240">
    <property type="entry name" value="rSAM_sf"/>
</dbReference>
<dbReference type="InterPro" id="IPR022946">
    <property type="entry name" value="UPF0313"/>
</dbReference>
<organism evidence="9 10">
    <name type="scientific">Candidatus Colimorpha enterica</name>
    <dbReference type="NCBI Taxonomy" id="3083063"/>
    <lineage>
        <taxon>Bacteria</taxon>
        <taxon>Pseudomonadati</taxon>
        <taxon>Bacteroidota</taxon>
        <taxon>Bacteroidia</taxon>
        <taxon>Bacteroidales</taxon>
        <taxon>Candidatus Colimorpha</taxon>
    </lineage>
</organism>
<feature type="region of interest" description="Disordered" evidence="7">
    <location>
        <begin position="603"/>
        <end position="661"/>
    </location>
</feature>
<proteinExistence type="inferred from homology"/>
<accession>A0AAE3K047</accession>
<keyword evidence="1 6" id="KW-0004">4Fe-4S</keyword>
<comment type="similarity">
    <text evidence="6">Belongs to the UPF0313 family.</text>
</comment>
<dbReference type="InterPro" id="IPR024560">
    <property type="entry name" value="UPF0313_C"/>
</dbReference>
<evidence type="ECO:0000256" key="7">
    <source>
        <dbReference type="SAM" id="MobiDB-lite"/>
    </source>
</evidence>
<evidence type="ECO:0000313" key="9">
    <source>
        <dbReference type="EMBL" id="MCI5755971.1"/>
    </source>
</evidence>
<dbReference type="Pfam" id="PF04055">
    <property type="entry name" value="Radical_SAM"/>
    <property type="match status" value="1"/>
</dbReference>
<sequence length="661" mass="74981">MEPNGFLPVNREEMLERGWDAPDFVYVSGDAYVDHPSFGPAIISRVLENAGFRVAMLAQPDYKSADAMKTFGKPRLGFLVSSGNIDSMVAHYTVAKKKRNYDYYTPGGKTGVRPDRAVIVYCNRIREAYGDVPIIIGGLEASLRRFAHYDYWDNKVRRSILVDSRADILTYGMGENIILRVAELLSRGIPVKKIHDVRGTVYLTAPGDRIHYESVGGWNYDDLKTDKKLYAEAYKVQYLNQDSITGKAITEIYDNKMLVQNPPMPPLEREELDRVYALPYMRTYHPSYEKDGGIPAIEEVRFSITHNRGCFGGCNFCAITFHQGRTLRSRSIESCVEEAKKIAAMPDFKGYIHDVGGPTANFRYPACDKQLKHGVCLNRRCLAPEPCKNLKADHSEYIELLNAIAAVPKVKKVFIRSGIRYDYMLADKSPDFFRKLVRDHVSGQLKVAPEHICDSVLRLMGKPSVDKYEEFRRRYFKYSKECGKEQYIVPYLMSSHPGSTLNDAVELALYLKRNGVRPEQVQDFYPTPGTVSTVMYYTGIDPLTGKNVYCTDDYREKLMQRALLQYNRKENAPLIREALVKCGREELIGSGKDCLVGYGRQESTGHRQVAGRSPHKAGAKKVAESHSGAGTREKNGGSDRKPKERRGNKTNQDNNRRNKRK</sequence>
<comment type="cofactor">
    <cofactor evidence="6">
        <name>[4Fe-4S] cluster</name>
        <dbReference type="ChEBI" id="CHEBI:49883"/>
    </cofactor>
    <text evidence="6">Binds 1 [4Fe-4S] cluster. The cluster is coordinated with 3 cysteines and an exchangeable S-adenosyl-L-methionine.</text>
</comment>
<reference evidence="9 10" key="1">
    <citation type="submission" date="2022-03" db="EMBL/GenBank/DDBJ databases">
        <title>Metagenome-assembled genomes from swine fecal metagenomes.</title>
        <authorList>
            <person name="Holman D.B."/>
            <person name="Kommadath A."/>
        </authorList>
    </citation>
    <scope>NUCLEOTIDE SEQUENCE [LARGE SCALE GENOMIC DNA]</scope>
    <source>
        <strain evidence="9">SUG147</strain>
    </source>
</reference>